<evidence type="ECO:0000313" key="4">
    <source>
        <dbReference type="EMBL" id="PYI36523.1"/>
    </source>
</evidence>
<evidence type="ECO:0000259" key="3">
    <source>
        <dbReference type="Pfam" id="PF04677"/>
    </source>
</evidence>
<feature type="region of interest" description="Disordered" evidence="1">
    <location>
        <begin position="267"/>
        <end position="309"/>
    </location>
</feature>
<keyword evidence="5" id="KW-1185">Reference proteome</keyword>
<sequence length="588" mass="64945">MASKIVVIGGVNCELQDVFTKLAKLHVKQNFSFAIIVGDLFGDCSTEHELEQISALLSGSIAVPLPTYFSLGSRSLPTRVIEAIEANDEVCPNLYFLGRRGTLKTAEGIRIVTLGGKLSTDNQASSDKYQPSYNESDARTLYGAHSADILITNQWPKGIRTGSKAPFPEEAATTAPPEEVQCISDLCSTLKPRYHLTSTPDFFFEREPFFHLPTSEDDNPDTKPLTRFISLASYRKASKQKCMYAFTLDPKAAAPLTIPAGATASPFPAPAHLKRKPLDSQQDSFQRFDQSHQHHEHRPRKRARNNGGLPPPGPDQCFFCLSNPNIATHLITSIGEESYLTTAKGPLPTARTFARHDLNFPGHMLIIPFTHTPTLPAITDESSRRATYAEMARYRTALHAMLQRRAAGALGAVTWEVSRGNGIHVHWQFLPVPAALVQRGLVEAAFRVEAENLKYPRFEAPTATADPSSEPGDFFRVWIWSPSPADSDPNTHTNNPTTTAAETDPHETTPTAPAPAPAPAPGTGTDKTILLPLGPEFRFDLQFGRRVMAKLMELEKRIDWRKDVQSQEQEEADAVAFKEAFKEFDFTL</sequence>
<feature type="domain" description="Cwf19-like protein C-terminal" evidence="2">
    <location>
        <begin position="533"/>
        <end position="587"/>
    </location>
</feature>
<dbReference type="PANTHER" id="PTHR12072">
    <property type="entry name" value="CWF19, CELL CYCLE CONTROL PROTEIN"/>
    <property type="match status" value="1"/>
</dbReference>
<dbReference type="EMBL" id="KZ825464">
    <property type="protein sequence ID" value="PYI36523.1"/>
    <property type="molecule type" value="Genomic_DNA"/>
</dbReference>
<evidence type="ECO:0000313" key="5">
    <source>
        <dbReference type="Proteomes" id="UP000248817"/>
    </source>
</evidence>
<feature type="compositionally biased region" description="Basic residues" evidence="1">
    <location>
        <begin position="294"/>
        <end position="304"/>
    </location>
</feature>
<dbReference type="InterPro" id="IPR036265">
    <property type="entry name" value="HIT-like_sf"/>
</dbReference>
<evidence type="ECO:0000259" key="2">
    <source>
        <dbReference type="Pfam" id="PF04676"/>
    </source>
</evidence>
<dbReference type="Pfam" id="PF04676">
    <property type="entry name" value="CwfJ_C_2"/>
    <property type="match status" value="1"/>
</dbReference>
<dbReference type="Pfam" id="PF04677">
    <property type="entry name" value="CwfJ_C_1"/>
    <property type="match status" value="1"/>
</dbReference>
<feature type="region of interest" description="Disordered" evidence="1">
    <location>
        <begin position="485"/>
        <end position="528"/>
    </location>
</feature>
<dbReference type="InterPro" id="IPR006768">
    <property type="entry name" value="Cwf19-like_C_dom-1"/>
</dbReference>
<feature type="compositionally biased region" description="Low complexity" evidence="1">
    <location>
        <begin position="279"/>
        <end position="288"/>
    </location>
</feature>
<dbReference type="SUPFAM" id="SSF54197">
    <property type="entry name" value="HIT-like"/>
    <property type="match status" value="1"/>
</dbReference>
<dbReference type="Proteomes" id="UP000248817">
    <property type="component" value="Unassembled WGS sequence"/>
</dbReference>
<protein>
    <submittedName>
        <fullName evidence="4">CwfJ domain protein</fullName>
    </submittedName>
</protein>
<proteinExistence type="predicted"/>
<feature type="compositionally biased region" description="Low complexity" evidence="1">
    <location>
        <begin position="486"/>
        <end position="502"/>
    </location>
</feature>
<accession>A0A2V5IQY0</accession>
<dbReference type="InterPro" id="IPR006767">
    <property type="entry name" value="Cwf19-like_C_dom-2"/>
</dbReference>
<feature type="domain" description="Cwf19-like C-terminal" evidence="3">
    <location>
        <begin position="314"/>
        <end position="439"/>
    </location>
</feature>
<organism evidence="4 5">
    <name type="scientific">Aspergillus indologenus CBS 114.80</name>
    <dbReference type="NCBI Taxonomy" id="1450541"/>
    <lineage>
        <taxon>Eukaryota</taxon>
        <taxon>Fungi</taxon>
        <taxon>Dikarya</taxon>
        <taxon>Ascomycota</taxon>
        <taxon>Pezizomycotina</taxon>
        <taxon>Eurotiomycetes</taxon>
        <taxon>Eurotiomycetidae</taxon>
        <taxon>Eurotiales</taxon>
        <taxon>Aspergillaceae</taxon>
        <taxon>Aspergillus</taxon>
        <taxon>Aspergillus subgen. Circumdati</taxon>
    </lineage>
</organism>
<reference evidence="4 5" key="1">
    <citation type="submission" date="2018-02" db="EMBL/GenBank/DDBJ databases">
        <title>The genomes of Aspergillus section Nigri reveals drivers in fungal speciation.</title>
        <authorList>
            <consortium name="DOE Joint Genome Institute"/>
            <person name="Vesth T.C."/>
            <person name="Nybo J."/>
            <person name="Theobald S."/>
            <person name="Brandl J."/>
            <person name="Frisvad J.C."/>
            <person name="Nielsen K.F."/>
            <person name="Lyhne E.K."/>
            <person name="Kogle M.E."/>
            <person name="Kuo A."/>
            <person name="Riley R."/>
            <person name="Clum A."/>
            <person name="Nolan M."/>
            <person name="Lipzen A."/>
            <person name="Salamov A."/>
            <person name="Henrissat B."/>
            <person name="Wiebenga A."/>
            <person name="De vries R.P."/>
            <person name="Grigoriev I.V."/>
            <person name="Mortensen U.H."/>
            <person name="Andersen M.R."/>
            <person name="Baker S.E."/>
        </authorList>
    </citation>
    <scope>NUCLEOTIDE SEQUENCE [LARGE SCALE GENOMIC DNA]</scope>
    <source>
        <strain evidence="4 5">CBS 114.80</strain>
    </source>
</reference>
<gene>
    <name evidence="4" type="ORF">BP00DRAFT_386364</name>
</gene>
<dbReference type="CDD" id="cd07380">
    <property type="entry name" value="MPP_CWF19_N"/>
    <property type="match status" value="1"/>
</dbReference>
<evidence type="ECO:0000256" key="1">
    <source>
        <dbReference type="SAM" id="MobiDB-lite"/>
    </source>
</evidence>
<dbReference type="GO" id="GO:0000398">
    <property type="term" value="P:mRNA splicing, via spliceosome"/>
    <property type="evidence" value="ECO:0007669"/>
    <property type="project" value="TreeGrafter"/>
</dbReference>
<dbReference type="AlphaFoldDB" id="A0A2V5IQY0"/>
<dbReference type="GO" id="GO:0061632">
    <property type="term" value="F:RNA lariat debranching enzyme activator activity"/>
    <property type="evidence" value="ECO:0007669"/>
    <property type="project" value="TreeGrafter"/>
</dbReference>
<dbReference type="GO" id="GO:0071014">
    <property type="term" value="C:post-mRNA release spliceosomal complex"/>
    <property type="evidence" value="ECO:0007669"/>
    <property type="project" value="TreeGrafter"/>
</dbReference>
<dbReference type="InterPro" id="IPR040194">
    <property type="entry name" value="Cwf19-like"/>
</dbReference>
<dbReference type="PANTHER" id="PTHR12072:SF4">
    <property type="entry name" value="CWF19-LIKE PROTEIN 1"/>
    <property type="match status" value="1"/>
</dbReference>
<name>A0A2V5IQY0_9EURO</name>